<evidence type="ECO:0000259" key="1">
    <source>
        <dbReference type="PROSITE" id="PS51186"/>
    </source>
</evidence>
<dbReference type="InterPro" id="IPR016181">
    <property type="entry name" value="Acyl_CoA_acyltransferase"/>
</dbReference>
<dbReference type="Gene3D" id="3.40.630.30">
    <property type="match status" value="1"/>
</dbReference>
<dbReference type="PANTHER" id="PTHR43792">
    <property type="entry name" value="GNAT FAMILY, PUTATIVE (AFU_ORTHOLOGUE AFUA_3G00765)-RELATED-RELATED"/>
    <property type="match status" value="1"/>
</dbReference>
<dbReference type="SUPFAM" id="SSF55729">
    <property type="entry name" value="Acyl-CoA N-acyltransferases (Nat)"/>
    <property type="match status" value="1"/>
</dbReference>
<dbReference type="EMBL" id="DVHL01000036">
    <property type="protein sequence ID" value="HIR66056.1"/>
    <property type="molecule type" value="Genomic_DNA"/>
</dbReference>
<dbReference type="Gene3D" id="2.30.130.30">
    <property type="entry name" value="Hypothetical protein"/>
    <property type="match status" value="1"/>
</dbReference>
<dbReference type="AlphaFoldDB" id="A0A9D1E4B3"/>
<dbReference type="Pfam" id="PF04266">
    <property type="entry name" value="ASCH"/>
    <property type="match status" value="1"/>
</dbReference>
<dbReference type="InterPro" id="IPR000182">
    <property type="entry name" value="GNAT_dom"/>
</dbReference>
<dbReference type="CDD" id="cd06555">
    <property type="entry name" value="ASCH_PF0470_like"/>
    <property type="match status" value="1"/>
</dbReference>
<proteinExistence type="predicted"/>
<dbReference type="InterPro" id="IPR007374">
    <property type="entry name" value="ASCH_domain"/>
</dbReference>
<dbReference type="Proteomes" id="UP000824200">
    <property type="component" value="Unassembled WGS sequence"/>
</dbReference>
<dbReference type="GO" id="GO:0016747">
    <property type="term" value="F:acyltransferase activity, transferring groups other than amino-acyl groups"/>
    <property type="evidence" value="ECO:0007669"/>
    <property type="project" value="InterPro"/>
</dbReference>
<dbReference type="InterPro" id="IPR015947">
    <property type="entry name" value="PUA-like_sf"/>
</dbReference>
<protein>
    <submittedName>
        <fullName evidence="2">GNAT family N-acetyltransferase</fullName>
    </submittedName>
</protein>
<comment type="caution">
    <text evidence="2">The sequence shown here is derived from an EMBL/GenBank/DDBJ whole genome shotgun (WGS) entry which is preliminary data.</text>
</comment>
<dbReference type="SUPFAM" id="SSF88697">
    <property type="entry name" value="PUA domain-like"/>
    <property type="match status" value="1"/>
</dbReference>
<reference evidence="2" key="1">
    <citation type="submission" date="2020-10" db="EMBL/GenBank/DDBJ databases">
        <authorList>
            <person name="Gilroy R."/>
        </authorList>
    </citation>
    <scope>NUCLEOTIDE SEQUENCE</scope>
    <source>
        <strain evidence="2">CHK121-14286</strain>
    </source>
</reference>
<name>A0A9D1E4B3_9BACT</name>
<evidence type="ECO:0000313" key="2">
    <source>
        <dbReference type="EMBL" id="HIR66056.1"/>
    </source>
</evidence>
<gene>
    <name evidence="2" type="ORF">IAC95_04180</name>
</gene>
<dbReference type="PROSITE" id="PS51186">
    <property type="entry name" value="GNAT"/>
    <property type="match status" value="1"/>
</dbReference>
<feature type="domain" description="N-acetyltransferase" evidence="1">
    <location>
        <begin position="33"/>
        <end position="193"/>
    </location>
</feature>
<dbReference type="Pfam" id="PF13302">
    <property type="entry name" value="Acetyltransf_3"/>
    <property type="match status" value="1"/>
</dbReference>
<evidence type="ECO:0000313" key="3">
    <source>
        <dbReference type="Proteomes" id="UP000824200"/>
    </source>
</evidence>
<dbReference type="InterPro" id="IPR051531">
    <property type="entry name" value="N-acetyltransferase"/>
</dbReference>
<dbReference type="PANTHER" id="PTHR43792:SF1">
    <property type="entry name" value="N-ACETYLTRANSFERASE DOMAIN-CONTAINING PROTEIN"/>
    <property type="match status" value="1"/>
</dbReference>
<reference evidence="2" key="2">
    <citation type="journal article" date="2021" name="PeerJ">
        <title>Extensive microbial diversity within the chicken gut microbiome revealed by metagenomics and culture.</title>
        <authorList>
            <person name="Gilroy R."/>
            <person name="Ravi A."/>
            <person name="Getino M."/>
            <person name="Pursley I."/>
            <person name="Horton D.L."/>
            <person name="Alikhan N.F."/>
            <person name="Baker D."/>
            <person name="Gharbi K."/>
            <person name="Hall N."/>
            <person name="Watson M."/>
            <person name="Adriaenssens E.M."/>
            <person name="Foster-Nyarko E."/>
            <person name="Jarju S."/>
            <person name="Secka A."/>
            <person name="Antonio M."/>
            <person name="Oren A."/>
            <person name="Chaudhuri R.R."/>
            <person name="La Ragione R."/>
            <person name="Hildebrand F."/>
            <person name="Pallen M.J."/>
        </authorList>
    </citation>
    <scope>NUCLEOTIDE SEQUENCE</scope>
    <source>
        <strain evidence="2">CHK121-14286</strain>
    </source>
</reference>
<accession>A0A9D1E4B3</accession>
<sequence>MEKQLTIFDVNHPLNRRLQLAKEGGLYFETPRLVMMPMCKEDAPSVFQWTSDGEVTHYMRYDTYTDVSQAEEWLTSPQQQQDNFGIFLKDGELIGCISCHLDIVDKKYKEIGYTLKRNFWGNGYCTEATFATIAYFAEKGTCRFLARHDVRNTPSQRVIEKCGFNYVSGGNQQSFDGKRTFLCREYLLDVTLHRMDLNDAPFRAIQSGEKTVEMRLYDEKRQQVKEGNYICFQNRSSGKKIVTVVEKLHIFPSFEQLYANMDLLKCGYTADTVPTASPKDMDVYYSPEKQQNYSVVGIELRLVAVL</sequence>
<organism evidence="2 3">
    <name type="scientific">Candidatus Fimimonas gallinarum</name>
    <dbReference type="NCBI Taxonomy" id="2840821"/>
    <lineage>
        <taxon>Bacteria</taxon>
        <taxon>Pseudomonadati</taxon>
        <taxon>Myxococcota</taxon>
        <taxon>Myxococcia</taxon>
        <taxon>Myxococcales</taxon>
        <taxon>Cystobacterineae</taxon>
        <taxon>Myxococcaceae</taxon>
        <taxon>Myxococcaceae incertae sedis</taxon>
        <taxon>Candidatus Fimimonas</taxon>
    </lineage>
</organism>